<dbReference type="GO" id="GO:0016757">
    <property type="term" value="F:glycosyltransferase activity"/>
    <property type="evidence" value="ECO:0007669"/>
    <property type="project" value="InterPro"/>
</dbReference>
<dbReference type="EMBL" id="CP020743">
    <property type="protein sequence ID" value="ARJ23258.1"/>
    <property type="molecule type" value="Genomic_DNA"/>
</dbReference>
<dbReference type="CDD" id="cd03811">
    <property type="entry name" value="GT4_GT28_WabH-like"/>
    <property type="match status" value="1"/>
</dbReference>
<evidence type="ECO:0000259" key="1">
    <source>
        <dbReference type="Pfam" id="PF00534"/>
    </source>
</evidence>
<accession>A0A653N289</accession>
<dbReference type="AlphaFoldDB" id="A0A084IZZ0"/>
<evidence type="ECO:0000313" key="3">
    <source>
        <dbReference type="EMBL" id="VXB11316.1"/>
    </source>
</evidence>
<dbReference type="Proteomes" id="UP000192932">
    <property type="component" value="Chromosome"/>
</dbReference>
<dbReference type="Gene3D" id="3.40.50.2000">
    <property type="entry name" value="Glycogen Phosphorylase B"/>
    <property type="match status" value="2"/>
</dbReference>
<dbReference type="RefSeq" id="WP_002014461.1">
    <property type="nucleotide sequence ID" value="NZ_CM000719.1"/>
</dbReference>
<accession>C2PZ88</accession>
<dbReference type="PANTHER" id="PTHR12526">
    <property type="entry name" value="GLYCOSYLTRANSFERASE"/>
    <property type="match status" value="1"/>
</dbReference>
<organism evidence="2 4">
    <name type="scientific">Bacillus mycoides</name>
    <dbReference type="NCBI Taxonomy" id="1405"/>
    <lineage>
        <taxon>Bacteria</taxon>
        <taxon>Bacillati</taxon>
        <taxon>Bacillota</taxon>
        <taxon>Bacilli</taxon>
        <taxon>Bacillales</taxon>
        <taxon>Bacillaceae</taxon>
        <taxon>Bacillus</taxon>
        <taxon>Bacillus cereus group</taxon>
    </lineage>
</organism>
<accession>A0A1W6ABM3</accession>
<protein>
    <submittedName>
        <fullName evidence="3">Capsular polysaccharide biosynthesis protein</fullName>
    </submittedName>
    <submittedName>
        <fullName evidence="2">Glycosyl transferase</fullName>
    </submittedName>
</protein>
<accession>A0A084IZZ0</accession>
<gene>
    <name evidence="2" type="ORF">B7492_19625</name>
    <name evidence="3" type="ORF">BACI71_100171</name>
</gene>
<name>A0A084IZZ0_BACMY</name>
<reference evidence="3 5" key="2">
    <citation type="submission" date="2019-10" db="EMBL/GenBank/DDBJ databases">
        <authorList>
            <person name="Karimi E."/>
        </authorList>
    </citation>
    <scope>NUCLEOTIDE SEQUENCE [LARGE SCALE GENOMIC DNA]</scope>
    <source>
        <strain evidence="3">Bacillus sp. 71</strain>
    </source>
</reference>
<proteinExistence type="predicted"/>
<dbReference type="Proteomes" id="UP000437562">
    <property type="component" value="Unassembled WGS sequence"/>
</dbReference>
<reference evidence="2 4" key="1">
    <citation type="submission" date="2017-04" db="EMBL/GenBank/DDBJ databases">
        <title>The Characteristic of a Fine Plant Growth-Promoting Rhizobacteria Bacillus mycoides Gnyt1 and its Whole Genome Sequencing Analysis.</title>
        <authorList>
            <person name="Li J.H."/>
            <person name="Yao T."/>
        </authorList>
    </citation>
    <scope>NUCLEOTIDE SEQUENCE [LARGE SCALE GENOMIC DNA]</scope>
    <source>
        <strain evidence="2 4">Gnyt1</strain>
    </source>
</reference>
<sequence>MKKKRILITSFDMEIGGVERSLIGLLNTIDYSKYDIDLMLFKHEGGFFSLLPKEPNLLEELQQYTTFRKSIKQILQEGHYSIGITRIIGRIMGVMHGRYVNSKEPGYFVIQYGWRISLPFLPKLREEYDVAISFLWPHYFIGDKVRAKRKIGWIHTDYSNIQLNKEMECKMWRKMDDIVAVSESCRDTFLNSLPYINKKVQVIENIIDSEFVREQSNEGDITQEIPINRERIKLVTVARLSHAKGIDDAIYALRKLLDQGYDIEWYIVGYGPQEAELKLLIDKLGLQDEFVLLGKKINPYPYIKACDIYVQPSRYEGKAVTVREAQILKKPVLITNFSTAKSQLENGVDGYICPMGIKGIVEGIKKMIDDVEFRSEIVNNVSQKNYGNEIEVEKIYRLIELE</sequence>
<dbReference type="SUPFAM" id="SSF53756">
    <property type="entry name" value="UDP-Glycosyltransferase/glycogen phosphorylase"/>
    <property type="match status" value="1"/>
</dbReference>
<evidence type="ECO:0000313" key="5">
    <source>
        <dbReference type="Proteomes" id="UP000437562"/>
    </source>
</evidence>
<dbReference type="Pfam" id="PF00534">
    <property type="entry name" value="Glycos_transf_1"/>
    <property type="match status" value="1"/>
</dbReference>
<keyword evidence="2" id="KW-0808">Transferase</keyword>
<evidence type="ECO:0000313" key="4">
    <source>
        <dbReference type="Proteomes" id="UP000192932"/>
    </source>
</evidence>
<evidence type="ECO:0000313" key="2">
    <source>
        <dbReference type="EMBL" id="ARJ23258.1"/>
    </source>
</evidence>
<dbReference type="EMBL" id="CABWMC010000002">
    <property type="protein sequence ID" value="VXB11316.1"/>
    <property type="molecule type" value="Genomic_DNA"/>
</dbReference>
<dbReference type="InterPro" id="IPR001296">
    <property type="entry name" value="Glyco_trans_1"/>
</dbReference>
<feature type="domain" description="Glycosyl transferase family 1" evidence="1">
    <location>
        <begin position="221"/>
        <end position="381"/>
    </location>
</feature>